<evidence type="ECO:0000313" key="2">
    <source>
        <dbReference type="EMBL" id="PPQ96809.1"/>
    </source>
</evidence>
<dbReference type="Proteomes" id="UP000284706">
    <property type="component" value="Unassembled WGS sequence"/>
</dbReference>
<evidence type="ECO:0000256" key="1">
    <source>
        <dbReference type="SAM" id="MobiDB-lite"/>
    </source>
</evidence>
<feature type="region of interest" description="Disordered" evidence="1">
    <location>
        <begin position="1"/>
        <end position="27"/>
    </location>
</feature>
<feature type="compositionally biased region" description="Polar residues" evidence="1">
    <location>
        <begin position="1"/>
        <end position="13"/>
    </location>
</feature>
<reference evidence="2 3" key="1">
    <citation type="journal article" date="2018" name="Evol. Lett.">
        <title>Horizontal gene cluster transfer increased hallucinogenic mushroom diversity.</title>
        <authorList>
            <person name="Reynolds H.T."/>
            <person name="Vijayakumar V."/>
            <person name="Gluck-Thaler E."/>
            <person name="Korotkin H.B."/>
            <person name="Matheny P.B."/>
            <person name="Slot J.C."/>
        </authorList>
    </citation>
    <scope>NUCLEOTIDE SEQUENCE [LARGE SCALE GENOMIC DNA]</scope>
    <source>
        <strain evidence="2 3">SRW20</strain>
    </source>
</reference>
<dbReference type="InParanoid" id="A0A409Y1D5"/>
<dbReference type="EMBL" id="NHYE01001322">
    <property type="protein sequence ID" value="PPQ96809.1"/>
    <property type="molecule type" value="Genomic_DNA"/>
</dbReference>
<keyword evidence="3" id="KW-1185">Reference proteome</keyword>
<sequence length="71" mass="7946">MSNSQPTRNQRLSKSFEKDADNSSYHSTTTQLLHAAQALNSKCVLEETLEALQQGYLIFEDPTRFGEIVGV</sequence>
<organism evidence="2 3">
    <name type="scientific">Gymnopilus dilepis</name>
    <dbReference type="NCBI Taxonomy" id="231916"/>
    <lineage>
        <taxon>Eukaryota</taxon>
        <taxon>Fungi</taxon>
        <taxon>Dikarya</taxon>
        <taxon>Basidiomycota</taxon>
        <taxon>Agaricomycotina</taxon>
        <taxon>Agaricomycetes</taxon>
        <taxon>Agaricomycetidae</taxon>
        <taxon>Agaricales</taxon>
        <taxon>Agaricineae</taxon>
        <taxon>Hymenogastraceae</taxon>
        <taxon>Gymnopilus</taxon>
    </lineage>
</organism>
<dbReference type="AlphaFoldDB" id="A0A409Y1D5"/>
<accession>A0A409Y1D5</accession>
<protein>
    <submittedName>
        <fullName evidence="2">Uncharacterized protein</fullName>
    </submittedName>
</protein>
<name>A0A409Y1D5_9AGAR</name>
<gene>
    <name evidence="2" type="ORF">CVT26_006233</name>
</gene>
<proteinExistence type="predicted"/>
<comment type="caution">
    <text evidence="2">The sequence shown here is derived from an EMBL/GenBank/DDBJ whole genome shotgun (WGS) entry which is preliminary data.</text>
</comment>
<evidence type="ECO:0000313" key="3">
    <source>
        <dbReference type="Proteomes" id="UP000284706"/>
    </source>
</evidence>